<comment type="caution">
    <text evidence="1">The sequence shown here is derived from an EMBL/GenBank/DDBJ whole genome shotgun (WGS) entry which is preliminary data.</text>
</comment>
<reference evidence="1 2" key="1">
    <citation type="journal article" date="2015" name="Genome Biol.">
        <title>Comparative genomics of Steinernema reveals deeply conserved gene regulatory networks.</title>
        <authorList>
            <person name="Dillman A.R."/>
            <person name="Macchietto M."/>
            <person name="Porter C.F."/>
            <person name="Rogers A."/>
            <person name="Williams B."/>
            <person name="Antoshechkin I."/>
            <person name="Lee M.M."/>
            <person name="Goodwin Z."/>
            <person name="Lu X."/>
            <person name="Lewis E.E."/>
            <person name="Goodrich-Blair H."/>
            <person name="Stock S.P."/>
            <person name="Adams B.J."/>
            <person name="Sternberg P.W."/>
            <person name="Mortazavi A."/>
        </authorList>
    </citation>
    <scope>NUCLEOTIDE SEQUENCE [LARGE SCALE GENOMIC DNA]</scope>
    <source>
        <strain evidence="1 2">ALL</strain>
    </source>
</reference>
<reference evidence="1 2" key="2">
    <citation type="journal article" date="2019" name="G3 (Bethesda)">
        <title>Hybrid Assembly of the Genome of the Entomopathogenic Nematode Steinernema carpocapsae Identifies the X-Chromosome.</title>
        <authorList>
            <person name="Serra L."/>
            <person name="Macchietto M."/>
            <person name="Macias-Munoz A."/>
            <person name="McGill C.J."/>
            <person name="Rodriguez I.M."/>
            <person name="Rodriguez B."/>
            <person name="Murad R."/>
            <person name="Mortazavi A."/>
        </authorList>
    </citation>
    <scope>NUCLEOTIDE SEQUENCE [LARGE SCALE GENOMIC DNA]</scope>
    <source>
        <strain evidence="1 2">ALL</strain>
    </source>
</reference>
<organism evidence="1 2">
    <name type="scientific">Steinernema carpocapsae</name>
    <name type="common">Entomopathogenic nematode</name>
    <dbReference type="NCBI Taxonomy" id="34508"/>
    <lineage>
        <taxon>Eukaryota</taxon>
        <taxon>Metazoa</taxon>
        <taxon>Ecdysozoa</taxon>
        <taxon>Nematoda</taxon>
        <taxon>Chromadorea</taxon>
        <taxon>Rhabditida</taxon>
        <taxon>Tylenchina</taxon>
        <taxon>Panagrolaimomorpha</taxon>
        <taxon>Strongyloidoidea</taxon>
        <taxon>Steinernematidae</taxon>
        <taxon>Steinernema</taxon>
    </lineage>
</organism>
<protein>
    <submittedName>
        <fullName evidence="1">Uncharacterized protein</fullName>
    </submittedName>
</protein>
<accession>A0A4U5NYE6</accession>
<proteinExistence type="predicted"/>
<keyword evidence="2" id="KW-1185">Reference proteome</keyword>
<sequence length="113" mass="13485">MQSSRLDVFFLRSVKRNAWNPHNKNLLWYSPTGPKIHFFEQAAKCFMLLPPGRKITTLLSAAHYSVRVSCKIVSVRKRNQFYKCTNYFYMPWLLLKTIFHKNSLLETRESERL</sequence>
<dbReference type="EMBL" id="AZBU02000003">
    <property type="protein sequence ID" value="TKR88420.1"/>
    <property type="molecule type" value="Genomic_DNA"/>
</dbReference>
<gene>
    <name evidence="1" type="ORF">L596_012673</name>
</gene>
<evidence type="ECO:0000313" key="1">
    <source>
        <dbReference type="EMBL" id="TKR88420.1"/>
    </source>
</evidence>
<name>A0A4U5NYE6_STECR</name>
<dbReference type="Proteomes" id="UP000298663">
    <property type="component" value="Unassembled WGS sequence"/>
</dbReference>
<evidence type="ECO:0000313" key="2">
    <source>
        <dbReference type="Proteomes" id="UP000298663"/>
    </source>
</evidence>
<dbReference type="AlphaFoldDB" id="A0A4U5NYE6"/>